<dbReference type="EMBL" id="FZOT01000001">
    <property type="protein sequence ID" value="SNS13560.1"/>
    <property type="molecule type" value="Genomic_DNA"/>
</dbReference>
<feature type="compositionally biased region" description="Polar residues" evidence="1">
    <location>
        <begin position="1"/>
        <end position="38"/>
    </location>
</feature>
<accession>A0A239C0B0</accession>
<protein>
    <submittedName>
        <fullName evidence="2">Uncharacterized protein</fullName>
    </submittedName>
</protein>
<feature type="region of interest" description="Disordered" evidence="1">
    <location>
        <begin position="1"/>
        <end position="39"/>
    </location>
</feature>
<name>A0A239C0B0_9BURK</name>
<proteinExistence type="predicted"/>
<evidence type="ECO:0000313" key="2">
    <source>
        <dbReference type="EMBL" id="SNS13560.1"/>
    </source>
</evidence>
<dbReference type="RefSeq" id="WP_143131094.1">
    <property type="nucleotide sequence ID" value="NZ_FZOT01000001.1"/>
</dbReference>
<sequence length="127" mass="13629">MTHSVNKPSTHPLIHSSTYSNNKVTNAGQPNNRPSLPQVNIPIDYQKTECQDAMVNFGLPLAVTLSSVAVTGGFGRSAVSAFRMGFSGLGTFLTKGAIVSGAATLWELTTMPLDKAAREFVDQCWKK</sequence>
<reference evidence="2 3" key="1">
    <citation type="submission" date="2017-06" db="EMBL/GenBank/DDBJ databases">
        <authorList>
            <person name="Kim H.J."/>
            <person name="Triplett B.A."/>
        </authorList>
    </citation>
    <scope>NUCLEOTIDE SEQUENCE [LARGE SCALE GENOMIC DNA]</scope>
    <source>
        <strain evidence="2 3">U15</strain>
    </source>
</reference>
<organism evidence="2 3">
    <name type="scientific">Noviherbaspirillum humi</name>
    <dbReference type="NCBI Taxonomy" id="1688639"/>
    <lineage>
        <taxon>Bacteria</taxon>
        <taxon>Pseudomonadati</taxon>
        <taxon>Pseudomonadota</taxon>
        <taxon>Betaproteobacteria</taxon>
        <taxon>Burkholderiales</taxon>
        <taxon>Oxalobacteraceae</taxon>
        <taxon>Noviherbaspirillum</taxon>
    </lineage>
</organism>
<dbReference type="Proteomes" id="UP000198284">
    <property type="component" value="Unassembled WGS sequence"/>
</dbReference>
<keyword evidence="3" id="KW-1185">Reference proteome</keyword>
<gene>
    <name evidence="2" type="ORF">SAMN06265795_101187</name>
</gene>
<evidence type="ECO:0000256" key="1">
    <source>
        <dbReference type="SAM" id="MobiDB-lite"/>
    </source>
</evidence>
<dbReference type="AlphaFoldDB" id="A0A239C0B0"/>
<evidence type="ECO:0000313" key="3">
    <source>
        <dbReference type="Proteomes" id="UP000198284"/>
    </source>
</evidence>